<feature type="region of interest" description="Disordered" evidence="1">
    <location>
        <begin position="74"/>
        <end position="96"/>
    </location>
</feature>
<protein>
    <submittedName>
        <fullName evidence="2">Uncharacterized protein</fullName>
    </submittedName>
</protein>
<sequence length="96" mass="10892">MVDQRRWHPLLAAQENPTGAWSLLDAHDRVYGTIEIRRVSDDDVRYRVSFRGAVIGWSNTLRLACERAHGEFLRNHGPNGGPIASWGTNDRGRPIE</sequence>
<gene>
    <name evidence="2" type="ORF">V2V91_09160</name>
</gene>
<proteinExistence type="predicted"/>
<evidence type="ECO:0000256" key="1">
    <source>
        <dbReference type="SAM" id="MobiDB-lite"/>
    </source>
</evidence>
<accession>A0ABU7V7S7</accession>
<dbReference type="Proteomes" id="UP001351900">
    <property type="component" value="Unassembled WGS sequence"/>
</dbReference>
<evidence type="ECO:0000313" key="2">
    <source>
        <dbReference type="EMBL" id="MEF2255298.1"/>
    </source>
</evidence>
<comment type="caution">
    <text evidence="2">The sequence shown here is derived from an EMBL/GenBank/DDBJ whole genome shotgun (WGS) entry which is preliminary data.</text>
</comment>
<organism evidence="2 3">
    <name type="scientific">Microbacterium schleiferi</name>
    <dbReference type="NCBI Taxonomy" id="69362"/>
    <lineage>
        <taxon>Bacteria</taxon>
        <taxon>Bacillati</taxon>
        <taxon>Actinomycetota</taxon>
        <taxon>Actinomycetes</taxon>
        <taxon>Micrococcales</taxon>
        <taxon>Microbacteriaceae</taxon>
        <taxon>Microbacterium</taxon>
    </lineage>
</organism>
<keyword evidence="3" id="KW-1185">Reference proteome</keyword>
<evidence type="ECO:0000313" key="3">
    <source>
        <dbReference type="Proteomes" id="UP001351900"/>
    </source>
</evidence>
<reference evidence="2 3" key="1">
    <citation type="submission" date="2024-01" db="EMBL/GenBank/DDBJ databases">
        <title>the genome sequence of strain Microbacterium schleiferi NBRC 15075.</title>
        <authorList>
            <person name="Ding Y."/>
            <person name="Zhang G."/>
        </authorList>
    </citation>
    <scope>NUCLEOTIDE SEQUENCE [LARGE SCALE GENOMIC DNA]</scope>
    <source>
        <strain evidence="2 3">NBRC 15075</strain>
    </source>
</reference>
<dbReference type="RefSeq" id="WP_331791595.1">
    <property type="nucleotide sequence ID" value="NZ_BAAAUO010000012.1"/>
</dbReference>
<dbReference type="EMBL" id="JAZHOV010000004">
    <property type="protein sequence ID" value="MEF2255298.1"/>
    <property type="molecule type" value="Genomic_DNA"/>
</dbReference>
<name>A0ABU7V7S7_9MICO</name>